<comment type="caution">
    <text evidence="1">The sequence shown here is derived from an EMBL/GenBank/DDBJ whole genome shotgun (WGS) entry which is preliminary data.</text>
</comment>
<dbReference type="Gene3D" id="1.10.10.2480">
    <property type="match status" value="1"/>
</dbReference>
<reference evidence="1" key="2">
    <citation type="submission" date="2020-09" db="EMBL/GenBank/DDBJ databases">
        <authorList>
            <person name="Sun Q."/>
            <person name="Zhou Y."/>
        </authorList>
    </citation>
    <scope>NUCLEOTIDE SEQUENCE</scope>
    <source>
        <strain evidence="1">CGMCC 1.16548</strain>
    </source>
</reference>
<evidence type="ECO:0000313" key="2">
    <source>
        <dbReference type="Proteomes" id="UP000617531"/>
    </source>
</evidence>
<protein>
    <submittedName>
        <fullName evidence="1">Uncharacterized protein</fullName>
    </submittedName>
</protein>
<dbReference type="Proteomes" id="UP000617531">
    <property type="component" value="Unassembled WGS sequence"/>
</dbReference>
<reference evidence="1" key="1">
    <citation type="journal article" date="2014" name="Int. J. Syst. Evol. Microbiol.">
        <title>Complete genome sequence of Corynebacterium casei LMG S-19264T (=DSM 44701T), isolated from a smear-ripened cheese.</title>
        <authorList>
            <consortium name="US DOE Joint Genome Institute (JGI-PGF)"/>
            <person name="Walter F."/>
            <person name="Albersmeier A."/>
            <person name="Kalinowski J."/>
            <person name="Ruckert C."/>
        </authorList>
    </citation>
    <scope>NUCLEOTIDE SEQUENCE</scope>
    <source>
        <strain evidence="1">CGMCC 1.16548</strain>
    </source>
</reference>
<proteinExistence type="predicted"/>
<sequence>MLSRPRLKALAPRPAARATLPVMANPRVHEVAAAAGVDPKIALRVLQDMGEFVKSASSSIPPPVARRLRANLDGTREITLPMTQAAVRAFERLPAGLPLLVEELLGREADVRRTLSVLRAAVPSRFLLHVGPAAAAALASRIETTLTLEDLVEPRGVVALRTGAEALLLSWRLSDVRLELSLIRVESGRATVVERGRADILNQQFVAVGRDEISRSLAVLARIPHVVPVRMTPGPADIDDVTGRPGSPTLEPDVRIVYLSRTVGDPSGLRSAVLRMSRWIVRGHWRNQWYPSTSSHHRIWISEHESGNPDAPVRIRCIVYALR</sequence>
<dbReference type="AlphaFoldDB" id="A0A8J3GSB9"/>
<evidence type="ECO:0000313" key="1">
    <source>
        <dbReference type="EMBL" id="GHF22528.1"/>
    </source>
</evidence>
<organism evidence="1 2">
    <name type="scientific">Pseudolysinimonas yzui</name>
    <dbReference type="NCBI Taxonomy" id="2708254"/>
    <lineage>
        <taxon>Bacteria</taxon>
        <taxon>Bacillati</taxon>
        <taxon>Actinomycetota</taxon>
        <taxon>Actinomycetes</taxon>
        <taxon>Micrococcales</taxon>
        <taxon>Microbacteriaceae</taxon>
        <taxon>Pseudolysinimonas</taxon>
    </lineage>
</organism>
<accession>A0A8J3GSB9</accession>
<name>A0A8J3GSB9_9MICO</name>
<keyword evidence="2" id="KW-1185">Reference proteome</keyword>
<gene>
    <name evidence="1" type="ORF">GCM10011600_24560</name>
</gene>
<dbReference type="EMBL" id="BNAI01000006">
    <property type="protein sequence ID" value="GHF22528.1"/>
    <property type="molecule type" value="Genomic_DNA"/>
</dbReference>